<sequence length="143" mass="15429">MGGLAAMVKYIDGKPLGKDGKSMKDYRRGVVMESNQATTVVVSCVNSSPGIISVMKEGATTISGSNAHMKSIHVALVNVTVLGDDGNNSFNKPAPNVELGLGFNVLTNYETTWKFEVKLLEVLWMISVHAANMGKLKARLLRF</sequence>
<gene>
    <name evidence="1" type="ORF">Tco_0891875</name>
</gene>
<evidence type="ECO:0000313" key="2">
    <source>
        <dbReference type="Proteomes" id="UP001151760"/>
    </source>
</evidence>
<proteinExistence type="predicted"/>
<keyword evidence="2" id="KW-1185">Reference proteome</keyword>
<protein>
    <submittedName>
        <fullName evidence="1">Uncharacterized protein</fullName>
    </submittedName>
</protein>
<name>A0ABQ5C5N3_9ASTR</name>
<evidence type="ECO:0000313" key="1">
    <source>
        <dbReference type="EMBL" id="GJT21938.1"/>
    </source>
</evidence>
<dbReference type="Proteomes" id="UP001151760">
    <property type="component" value="Unassembled WGS sequence"/>
</dbReference>
<accession>A0ABQ5C5N3</accession>
<reference evidence="1" key="2">
    <citation type="submission" date="2022-01" db="EMBL/GenBank/DDBJ databases">
        <authorList>
            <person name="Yamashiro T."/>
            <person name="Shiraishi A."/>
            <person name="Satake H."/>
            <person name="Nakayama K."/>
        </authorList>
    </citation>
    <scope>NUCLEOTIDE SEQUENCE</scope>
</reference>
<reference evidence="1" key="1">
    <citation type="journal article" date="2022" name="Int. J. Mol. Sci.">
        <title>Draft Genome of Tanacetum Coccineum: Genomic Comparison of Closely Related Tanacetum-Family Plants.</title>
        <authorList>
            <person name="Yamashiro T."/>
            <person name="Shiraishi A."/>
            <person name="Nakayama K."/>
            <person name="Satake H."/>
        </authorList>
    </citation>
    <scope>NUCLEOTIDE SEQUENCE</scope>
</reference>
<comment type="caution">
    <text evidence="1">The sequence shown here is derived from an EMBL/GenBank/DDBJ whole genome shotgun (WGS) entry which is preliminary data.</text>
</comment>
<organism evidence="1 2">
    <name type="scientific">Tanacetum coccineum</name>
    <dbReference type="NCBI Taxonomy" id="301880"/>
    <lineage>
        <taxon>Eukaryota</taxon>
        <taxon>Viridiplantae</taxon>
        <taxon>Streptophyta</taxon>
        <taxon>Embryophyta</taxon>
        <taxon>Tracheophyta</taxon>
        <taxon>Spermatophyta</taxon>
        <taxon>Magnoliopsida</taxon>
        <taxon>eudicotyledons</taxon>
        <taxon>Gunneridae</taxon>
        <taxon>Pentapetalae</taxon>
        <taxon>asterids</taxon>
        <taxon>campanulids</taxon>
        <taxon>Asterales</taxon>
        <taxon>Asteraceae</taxon>
        <taxon>Asteroideae</taxon>
        <taxon>Anthemideae</taxon>
        <taxon>Anthemidinae</taxon>
        <taxon>Tanacetum</taxon>
    </lineage>
</organism>
<dbReference type="EMBL" id="BQNB010013928">
    <property type="protein sequence ID" value="GJT21938.1"/>
    <property type="molecule type" value="Genomic_DNA"/>
</dbReference>